<dbReference type="InterPro" id="IPR018073">
    <property type="entry name" value="Prot_inh_cystat_CS"/>
</dbReference>
<keyword evidence="5" id="KW-0789">Thiol protease inhibitor</keyword>
<keyword evidence="8" id="KW-1185">Reference proteome</keyword>
<keyword evidence="4" id="KW-0646">Protease inhibitor</keyword>
<name>A0A1R2ARL1_9CILI</name>
<dbReference type="PANTHER" id="PTHR11414">
    <property type="entry name" value="CYSTATIN FAMILY MEMBER"/>
    <property type="match status" value="1"/>
</dbReference>
<dbReference type="GO" id="GO:0005829">
    <property type="term" value="C:cytosol"/>
    <property type="evidence" value="ECO:0007669"/>
    <property type="project" value="TreeGrafter"/>
</dbReference>
<evidence type="ECO:0000313" key="8">
    <source>
        <dbReference type="Proteomes" id="UP000187209"/>
    </source>
</evidence>
<dbReference type="Gene3D" id="3.10.450.10">
    <property type="match status" value="1"/>
</dbReference>
<evidence type="ECO:0000256" key="4">
    <source>
        <dbReference type="ARBA" id="ARBA00022690"/>
    </source>
</evidence>
<dbReference type="Pfam" id="PF00031">
    <property type="entry name" value="Cystatin"/>
    <property type="match status" value="1"/>
</dbReference>
<comment type="caution">
    <text evidence="7">The sequence shown here is derived from an EMBL/GenBank/DDBJ whole genome shotgun (WGS) entry which is preliminary data.</text>
</comment>
<accession>A0A1R2ARL1</accession>
<evidence type="ECO:0000256" key="5">
    <source>
        <dbReference type="ARBA" id="ARBA00022704"/>
    </source>
</evidence>
<evidence type="ECO:0000256" key="1">
    <source>
        <dbReference type="ARBA" id="ARBA00004496"/>
    </source>
</evidence>
<comment type="subcellular location">
    <subcellularLocation>
        <location evidence="1">Cytoplasm</location>
    </subcellularLocation>
</comment>
<dbReference type="AlphaFoldDB" id="A0A1R2ARL1"/>
<protein>
    <recommendedName>
        <fullName evidence="6">Cystatin domain-containing protein</fullName>
    </recommendedName>
</protein>
<gene>
    <name evidence="7" type="ORF">SteCoe_35782</name>
</gene>
<dbReference type="Proteomes" id="UP000187209">
    <property type="component" value="Unassembled WGS sequence"/>
</dbReference>
<sequence length="95" mass="10488">MMVGGFHAAQAATQEVQEIIEQVRDTVAGQIGDVGEYIAHSFRSQVVAGTNYNVKVHISGDQYVHIKVYVPLPYTHQPPQLKECETGKVESDPIH</sequence>
<dbReference type="InterPro" id="IPR001713">
    <property type="entry name" value="Prot_inh_stefin"/>
</dbReference>
<dbReference type="GO" id="GO:0004869">
    <property type="term" value="F:cysteine-type endopeptidase inhibitor activity"/>
    <property type="evidence" value="ECO:0007669"/>
    <property type="project" value="UniProtKB-KW"/>
</dbReference>
<evidence type="ECO:0000259" key="6">
    <source>
        <dbReference type="Pfam" id="PF00031"/>
    </source>
</evidence>
<dbReference type="PRINTS" id="PR00295">
    <property type="entry name" value="STEFINA"/>
</dbReference>
<keyword evidence="3" id="KW-0963">Cytoplasm</keyword>
<organism evidence="7 8">
    <name type="scientific">Stentor coeruleus</name>
    <dbReference type="NCBI Taxonomy" id="5963"/>
    <lineage>
        <taxon>Eukaryota</taxon>
        <taxon>Sar</taxon>
        <taxon>Alveolata</taxon>
        <taxon>Ciliophora</taxon>
        <taxon>Postciliodesmatophora</taxon>
        <taxon>Heterotrichea</taxon>
        <taxon>Heterotrichida</taxon>
        <taxon>Stentoridae</taxon>
        <taxon>Stentor</taxon>
    </lineage>
</organism>
<dbReference type="InterPro" id="IPR000010">
    <property type="entry name" value="Cystatin_dom"/>
</dbReference>
<feature type="domain" description="Cystatin" evidence="6">
    <location>
        <begin position="4"/>
        <end position="85"/>
    </location>
</feature>
<dbReference type="SUPFAM" id="SSF54403">
    <property type="entry name" value="Cystatin/monellin"/>
    <property type="match status" value="1"/>
</dbReference>
<dbReference type="FunFam" id="3.10.450.10:FF:000001">
    <property type="entry name" value="Cystatin-A"/>
    <property type="match status" value="1"/>
</dbReference>
<evidence type="ECO:0000313" key="7">
    <source>
        <dbReference type="EMBL" id="OMJ67132.1"/>
    </source>
</evidence>
<dbReference type="PANTHER" id="PTHR11414:SF21">
    <property type="entry name" value="CYSTATIN 14A, TANDEM DUPLICATE 1-RELATED"/>
    <property type="match status" value="1"/>
</dbReference>
<dbReference type="EMBL" id="MPUH01001558">
    <property type="protein sequence ID" value="OMJ67132.1"/>
    <property type="molecule type" value="Genomic_DNA"/>
</dbReference>
<dbReference type="OrthoDB" id="282723at2759"/>
<comment type="similarity">
    <text evidence="2">Belongs to the cystatin family.</text>
</comment>
<evidence type="ECO:0000256" key="3">
    <source>
        <dbReference type="ARBA" id="ARBA00022490"/>
    </source>
</evidence>
<dbReference type="InterPro" id="IPR046350">
    <property type="entry name" value="Cystatin_sf"/>
</dbReference>
<dbReference type="PROSITE" id="PS00287">
    <property type="entry name" value="CYSTATIN"/>
    <property type="match status" value="1"/>
</dbReference>
<reference evidence="7 8" key="1">
    <citation type="submission" date="2016-11" db="EMBL/GenBank/DDBJ databases">
        <title>The macronuclear genome of Stentor coeruleus: a giant cell with tiny introns.</title>
        <authorList>
            <person name="Slabodnick M."/>
            <person name="Ruby J.G."/>
            <person name="Reiff S.B."/>
            <person name="Swart E.C."/>
            <person name="Gosai S."/>
            <person name="Prabakaran S."/>
            <person name="Witkowska E."/>
            <person name="Larue G.E."/>
            <person name="Fisher S."/>
            <person name="Freeman R.M."/>
            <person name="Gunawardena J."/>
            <person name="Chu W."/>
            <person name="Stover N.A."/>
            <person name="Gregory B.D."/>
            <person name="Nowacki M."/>
            <person name="Derisi J."/>
            <person name="Roy S.W."/>
            <person name="Marshall W.F."/>
            <person name="Sood P."/>
        </authorList>
    </citation>
    <scope>NUCLEOTIDE SEQUENCE [LARGE SCALE GENOMIC DNA]</scope>
    <source>
        <strain evidence="7">WM001</strain>
    </source>
</reference>
<evidence type="ECO:0000256" key="2">
    <source>
        <dbReference type="ARBA" id="ARBA00009403"/>
    </source>
</evidence>
<proteinExistence type="inferred from homology"/>